<keyword evidence="1 2" id="KW-0238">DNA-binding</keyword>
<feature type="domain" description="HTH tetR-type" evidence="3">
    <location>
        <begin position="6"/>
        <end position="66"/>
    </location>
</feature>
<dbReference type="EMBL" id="JARXVE010000002">
    <property type="protein sequence ID" value="MDH6195221.1"/>
    <property type="molecule type" value="Genomic_DNA"/>
</dbReference>
<name>A0ABT6KWX5_9MYCO</name>
<gene>
    <name evidence="4" type="ORF">M2272_001850</name>
</gene>
<dbReference type="PROSITE" id="PS50977">
    <property type="entry name" value="HTH_TETR_2"/>
    <property type="match status" value="1"/>
</dbReference>
<dbReference type="InterPro" id="IPR009057">
    <property type="entry name" value="Homeodomain-like_sf"/>
</dbReference>
<evidence type="ECO:0000256" key="2">
    <source>
        <dbReference type="PROSITE-ProRule" id="PRU00335"/>
    </source>
</evidence>
<dbReference type="SUPFAM" id="SSF46689">
    <property type="entry name" value="Homeodomain-like"/>
    <property type="match status" value="1"/>
</dbReference>
<evidence type="ECO:0000256" key="1">
    <source>
        <dbReference type="ARBA" id="ARBA00023125"/>
    </source>
</evidence>
<keyword evidence="5" id="KW-1185">Reference proteome</keyword>
<evidence type="ECO:0000259" key="3">
    <source>
        <dbReference type="PROSITE" id="PS50977"/>
    </source>
</evidence>
<dbReference type="Pfam" id="PF00440">
    <property type="entry name" value="TetR_N"/>
    <property type="match status" value="1"/>
</dbReference>
<dbReference type="Gene3D" id="1.10.357.10">
    <property type="entry name" value="Tetracycline Repressor, domain 2"/>
    <property type="match status" value="1"/>
</dbReference>
<evidence type="ECO:0000313" key="5">
    <source>
        <dbReference type="Proteomes" id="UP001160130"/>
    </source>
</evidence>
<feature type="DNA-binding region" description="H-T-H motif" evidence="2">
    <location>
        <begin position="29"/>
        <end position="48"/>
    </location>
</feature>
<dbReference type="Proteomes" id="UP001160130">
    <property type="component" value="Unassembled WGS sequence"/>
</dbReference>
<evidence type="ECO:0000313" key="4">
    <source>
        <dbReference type="EMBL" id="MDH6195221.1"/>
    </source>
</evidence>
<protein>
    <submittedName>
        <fullName evidence="4">AcrR family transcriptional regulator</fullName>
    </submittedName>
</protein>
<proteinExistence type="predicted"/>
<accession>A0ABT6KWX5</accession>
<organism evidence="4 5">
    <name type="scientific">Mycolicibacterium frederiksbergense</name>
    <dbReference type="NCBI Taxonomy" id="117567"/>
    <lineage>
        <taxon>Bacteria</taxon>
        <taxon>Bacillati</taxon>
        <taxon>Actinomycetota</taxon>
        <taxon>Actinomycetes</taxon>
        <taxon>Mycobacteriales</taxon>
        <taxon>Mycobacteriaceae</taxon>
        <taxon>Mycolicibacterium</taxon>
    </lineage>
</organism>
<sequence>MVVNAHRSSQALLQTALVIVDRDGIDALTVRALVRESGISNGSIYHHVGSLDRLRALVADEAVKAWADSFLRALNAGGYATAVAADLAWSRKHPALAALIEAEGRQGRLGENAAQFSTQLRGWLDDHHLAVGAPAHLVAAIVLGPLIELRRVTHNTRRPPSGADLSALDRAITTALKSLNTRPPLE</sequence>
<comment type="caution">
    <text evidence="4">The sequence shown here is derived from an EMBL/GenBank/DDBJ whole genome shotgun (WGS) entry which is preliminary data.</text>
</comment>
<reference evidence="4 5" key="1">
    <citation type="submission" date="2023-04" db="EMBL/GenBank/DDBJ databases">
        <title>Forest soil microbial communities from Buena Vista Peninsula, Colon Province, Panama.</title>
        <authorList>
            <person name="Bouskill N."/>
        </authorList>
    </citation>
    <scope>NUCLEOTIDE SEQUENCE [LARGE SCALE GENOMIC DNA]</scope>
    <source>
        <strain evidence="4 5">AC80</strain>
    </source>
</reference>
<dbReference type="InterPro" id="IPR001647">
    <property type="entry name" value="HTH_TetR"/>
</dbReference>